<gene>
    <name evidence="1" type="ORF">PV10_00838</name>
</gene>
<dbReference type="Proteomes" id="UP000054302">
    <property type="component" value="Unassembled WGS sequence"/>
</dbReference>
<dbReference type="HOGENOM" id="CLU_1578530_0_0_1"/>
<evidence type="ECO:0000313" key="2">
    <source>
        <dbReference type="Proteomes" id="UP000054302"/>
    </source>
</evidence>
<dbReference type="GeneID" id="27318683"/>
<dbReference type="AlphaFoldDB" id="A0A0D1X5L0"/>
<proteinExistence type="predicted"/>
<evidence type="ECO:0000313" key="1">
    <source>
        <dbReference type="EMBL" id="KIV97035.1"/>
    </source>
</evidence>
<accession>A0A0D1X5L0</accession>
<dbReference type="RefSeq" id="XP_016228609.1">
    <property type="nucleotide sequence ID" value="XM_016364960.1"/>
</dbReference>
<sequence>MQYVQSVYCGPHTHKMEALHQADSSLSKTLTKRLQFSKSSTVLSNGSDALAPSGSLTVQHKILPLPRLREWMACVLLKAEKVVGRRYSTSQTGSRSRGTTRSILKKPSRTTVVDIPCRKKSVLVWRVEAHLRGDMHTACQGLPQSRWWASCVTEKQRYERDKVIVVEER</sequence>
<dbReference type="EMBL" id="KN847520">
    <property type="protein sequence ID" value="KIV97035.1"/>
    <property type="molecule type" value="Genomic_DNA"/>
</dbReference>
<reference evidence="1 2" key="1">
    <citation type="submission" date="2015-01" db="EMBL/GenBank/DDBJ databases">
        <title>The Genome Sequence of Exophiala mesophila CBS40295.</title>
        <authorList>
            <consortium name="The Broad Institute Genomics Platform"/>
            <person name="Cuomo C."/>
            <person name="de Hoog S."/>
            <person name="Gorbushina A."/>
            <person name="Stielow B."/>
            <person name="Teixiera M."/>
            <person name="Abouelleil A."/>
            <person name="Chapman S.B."/>
            <person name="Priest M."/>
            <person name="Young S.K."/>
            <person name="Wortman J."/>
            <person name="Nusbaum C."/>
            <person name="Birren B."/>
        </authorList>
    </citation>
    <scope>NUCLEOTIDE SEQUENCE [LARGE SCALE GENOMIC DNA]</scope>
    <source>
        <strain evidence="1 2">CBS 40295</strain>
    </source>
</reference>
<dbReference type="VEuPathDB" id="FungiDB:PV10_00838"/>
<keyword evidence="2" id="KW-1185">Reference proteome</keyword>
<protein>
    <submittedName>
        <fullName evidence="1">Uncharacterized protein</fullName>
    </submittedName>
</protein>
<organism evidence="1 2">
    <name type="scientific">Exophiala mesophila</name>
    <name type="common">Black yeast-like fungus</name>
    <dbReference type="NCBI Taxonomy" id="212818"/>
    <lineage>
        <taxon>Eukaryota</taxon>
        <taxon>Fungi</taxon>
        <taxon>Dikarya</taxon>
        <taxon>Ascomycota</taxon>
        <taxon>Pezizomycotina</taxon>
        <taxon>Eurotiomycetes</taxon>
        <taxon>Chaetothyriomycetidae</taxon>
        <taxon>Chaetothyriales</taxon>
        <taxon>Herpotrichiellaceae</taxon>
        <taxon>Exophiala</taxon>
    </lineage>
</organism>
<name>A0A0D1X5L0_EXOME</name>